<reference evidence="1 2" key="1">
    <citation type="submission" date="2017-01" db="EMBL/GenBank/DDBJ databases">
        <title>Deconstructing symbiosis and pathogenesis requirements using a combined genomic-metabolomic approach.</title>
        <authorList>
            <person name="Tobias N.J."/>
            <person name="Wolff H."/>
            <person name="Djahanschiri B."/>
            <person name="Ebersberger I."/>
            <person name="Bode H.B."/>
        </authorList>
    </citation>
    <scope>NUCLEOTIDE SEQUENCE [LARGE SCALE GENOMIC DNA]</scope>
    <source>
        <strain evidence="1 2">DSM 4764</strain>
    </source>
</reference>
<organism evidence="1 2">
    <name type="scientific">Xenorhabdus beddingii</name>
    <dbReference type="NCBI Taxonomy" id="40578"/>
    <lineage>
        <taxon>Bacteria</taxon>
        <taxon>Pseudomonadati</taxon>
        <taxon>Pseudomonadota</taxon>
        <taxon>Gammaproteobacteria</taxon>
        <taxon>Enterobacterales</taxon>
        <taxon>Morganellaceae</taxon>
        <taxon>Xenorhabdus</taxon>
    </lineage>
</organism>
<proteinExistence type="predicted"/>
<gene>
    <name evidence="1" type="ORF">Xbed_03750</name>
</gene>
<dbReference type="Proteomes" id="UP000194204">
    <property type="component" value="Unassembled WGS sequence"/>
</dbReference>
<sequence length="161" mass="18013">MLLVIQRFLAVFQERFGGGIFLETPVAFEHGIRRFTAEIAEAFAAVHMGEVIARAVRVVVFMQAALRTHADAQTDLINGIQPVGGVRLRVVLQRQAGGHAQMAVTEKQRFILKPETDALFGRQAAEKGVVRFAFLGHVFPILMRVVELRICPYPVFFQQLI</sequence>
<dbReference type="EMBL" id="MUBK01000120">
    <property type="protein sequence ID" value="OTA14054.1"/>
    <property type="molecule type" value="Genomic_DNA"/>
</dbReference>
<dbReference type="AlphaFoldDB" id="A0A1Y2S7D1"/>
<protein>
    <submittedName>
        <fullName evidence="1">Uncharacterized protein</fullName>
    </submittedName>
</protein>
<comment type="caution">
    <text evidence="1">The sequence shown here is derived from an EMBL/GenBank/DDBJ whole genome shotgun (WGS) entry which is preliminary data.</text>
</comment>
<accession>A0A1Y2S7D1</accession>
<evidence type="ECO:0000313" key="2">
    <source>
        <dbReference type="Proteomes" id="UP000194204"/>
    </source>
</evidence>
<evidence type="ECO:0000313" key="1">
    <source>
        <dbReference type="EMBL" id="OTA14054.1"/>
    </source>
</evidence>
<keyword evidence="2" id="KW-1185">Reference proteome</keyword>
<name>A0A1Y2S7D1_9GAMM</name>